<dbReference type="EMBL" id="BGOW01000027">
    <property type="protein sequence ID" value="GBL46826.1"/>
    <property type="molecule type" value="Genomic_DNA"/>
</dbReference>
<dbReference type="PANTHER" id="PTHR43179:SF7">
    <property type="entry name" value="RHAMNOSYLTRANSFERASE WBBL"/>
    <property type="match status" value="1"/>
</dbReference>
<gene>
    <name evidence="4" type="ORF">SFMTTN_2651</name>
</gene>
<sequence>MNKHEFSRIKPDTALPEMGSDFMSMDIHSNSAVVEGTMKVTMNYLGVFNPVIVNFRTPDLTLKCVESIVRLGIAAAEEIVVVENASPDDSFERLSRELPQGIRLVRSATNGGFGAGVNLGAAACDREFILVLNPDTYFEDLSIQQAIELFDREPDVGIVGLDLVYPGGVRQFSARRFYSLLDVVGRRLPIGRYWPFKPRIDRHMMLSAWDADQPFDAEWVMGTGFIVRRALFNRIGGMDEAYFLYMEDVDLCARVWQADFRVVCVPGAKLVHDHQRNSAAGPFSWAGRLHLKSLMRFRKKFRVPLFRQPGITGLWR</sequence>
<evidence type="ECO:0000256" key="1">
    <source>
        <dbReference type="ARBA" id="ARBA00022679"/>
    </source>
</evidence>
<keyword evidence="1 4" id="KW-0808">Transferase</keyword>
<evidence type="ECO:0000313" key="4">
    <source>
        <dbReference type="EMBL" id="GBL46826.1"/>
    </source>
</evidence>
<feature type="domain" description="Galactosyltransferase C-terminal" evidence="3">
    <location>
        <begin position="202"/>
        <end position="267"/>
    </location>
</feature>
<dbReference type="Pfam" id="PF00535">
    <property type="entry name" value="Glycos_transf_2"/>
    <property type="match status" value="1"/>
</dbReference>
<dbReference type="RefSeq" id="WP_223247828.1">
    <property type="nucleotide sequence ID" value="NZ_BGOW01000027.1"/>
</dbReference>
<protein>
    <submittedName>
        <fullName evidence="4">dTDP-Rha:A-D-GlcNAc-diphosphoryl polyprenol, A-3-L-rhamnosyl transferase WbbL</fullName>
    </submittedName>
</protein>
<dbReference type="Gene3D" id="3.90.550.10">
    <property type="entry name" value="Spore Coat Polysaccharide Biosynthesis Protein SpsA, Chain A"/>
    <property type="match status" value="1"/>
</dbReference>
<evidence type="ECO:0000259" key="3">
    <source>
        <dbReference type="Pfam" id="PF02709"/>
    </source>
</evidence>
<proteinExistence type="predicted"/>
<dbReference type="InterPro" id="IPR001173">
    <property type="entry name" value="Glyco_trans_2-like"/>
</dbReference>
<keyword evidence="5" id="KW-1185">Reference proteome</keyword>
<reference evidence="4 5" key="1">
    <citation type="journal article" date="2019" name="Front. Microbiol.">
        <title>Genomes of Neutrophilic Sulfur-Oxidizing Chemolithoautotrophs Representing 9 Proteobacterial Species From 8 Genera.</title>
        <authorList>
            <person name="Watanabe T."/>
            <person name="Kojima H."/>
            <person name="Umezawa K."/>
            <person name="Hori C."/>
            <person name="Takasuka T.E."/>
            <person name="Kato Y."/>
            <person name="Fukui M."/>
        </authorList>
    </citation>
    <scope>NUCLEOTIDE SEQUENCE [LARGE SCALE GENOMIC DNA]</scope>
    <source>
        <strain evidence="4 5">TTN</strain>
    </source>
</reference>
<evidence type="ECO:0000313" key="5">
    <source>
        <dbReference type="Proteomes" id="UP000286806"/>
    </source>
</evidence>
<dbReference type="AlphaFoldDB" id="A0A401JGS9"/>
<comment type="caution">
    <text evidence="4">The sequence shown here is derived from an EMBL/GenBank/DDBJ whole genome shotgun (WGS) entry which is preliminary data.</text>
</comment>
<organism evidence="4 5">
    <name type="scientific">Sulfuriferula multivorans</name>
    <dbReference type="NCBI Taxonomy" id="1559896"/>
    <lineage>
        <taxon>Bacteria</taxon>
        <taxon>Pseudomonadati</taxon>
        <taxon>Pseudomonadota</taxon>
        <taxon>Betaproteobacteria</taxon>
        <taxon>Nitrosomonadales</taxon>
        <taxon>Sulfuricellaceae</taxon>
        <taxon>Sulfuriferula</taxon>
    </lineage>
</organism>
<dbReference type="GO" id="GO:0016740">
    <property type="term" value="F:transferase activity"/>
    <property type="evidence" value="ECO:0007669"/>
    <property type="project" value="UniProtKB-KW"/>
</dbReference>
<dbReference type="SUPFAM" id="SSF53448">
    <property type="entry name" value="Nucleotide-diphospho-sugar transferases"/>
    <property type="match status" value="1"/>
</dbReference>
<accession>A0A401JGS9</accession>
<evidence type="ECO:0000259" key="2">
    <source>
        <dbReference type="Pfam" id="PF00535"/>
    </source>
</evidence>
<dbReference type="InterPro" id="IPR029044">
    <property type="entry name" value="Nucleotide-diphossugar_trans"/>
</dbReference>
<dbReference type="InterPro" id="IPR027791">
    <property type="entry name" value="Galactosyl_T_C"/>
</dbReference>
<dbReference type="Proteomes" id="UP000286806">
    <property type="component" value="Unassembled WGS sequence"/>
</dbReference>
<dbReference type="CDD" id="cd04186">
    <property type="entry name" value="GT_2_like_c"/>
    <property type="match status" value="1"/>
</dbReference>
<feature type="domain" description="Glycosyltransferase 2-like" evidence="2">
    <location>
        <begin position="51"/>
        <end position="184"/>
    </location>
</feature>
<dbReference type="PANTHER" id="PTHR43179">
    <property type="entry name" value="RHAMNOSYLTRANSFERASE WBBL"/>
    <property type="match status" value="1"/>
</dbReference>
<name>A0A401JGS9_9PROT</name>
<dbReference type="Pfam" id="PF02709">
    <property type="entry name" value="Glyco_transf_7C"/>
    <property type="match status" value="1"/>
</dbReference>